<dbReference type="Proteomes" id="UP001304125">
    <property type="component" value="Chromosome"/>
</dbReference>
<dbReference type="EMBL" id="CP134880">
    <property type="protein sequence ID" value="WNM26916.1"/>
    <property type="molecule type" value="Genomic_DNA"/>
</dbReference>
<dbReference type="AlphaFoldDB" id="A0AA96JCX7"/>
<evidence type="ECO:0000313" key="6">
    <source>
        <dbReference type="Proteomes" id="UP001304125"/>
    </source>
</evidence>
<dbReference type="RefSeq" id="WP_313497509.1">
    <property type="nucleotide sequence ID" value="NZ_CP134879.1"/>
</dbReference>
<accession>A0AA96F9Z6</accession>
<evidence type="ECO:0000313" key="4">
    <source>
        <dbReference type="EMBL" id="WNM24089.1"/>
    </source>
</evidence>
<dbReference type="Pfam" id="PF00498">
    <property type="entry name" value="FHA"/>
    <property type="match status" value="1"/>
</dbReference>
<keyword evidence="1" id="KW-0597">Phosphoprotein</keyword>
<dbReference type="SUPFAM" id="SSF49879">
    <property type="entry name" value="SMAD/FHA domain"/>
    <property type="match status" value="1"/>
</dbReference>
<organism evidence="4 6">
    <name type="scientific">Demequina capsici</name>
    <dbReference type="NCBI Taxonomy" id="3075620"/>
    <lineage>
        <taxon>Bacteria</taxon>
        <taxon>Bacillati</taxon>
        <taxon>Actinomycetota</taxon>
        <taxon>Actinomycetes</taxon>
        <taxon>Micrococcales</taxon>
        <taxon>Demequinaceae</taxon>
        <taxon>Demequina</taxon>
    </lineage>
</organism>
<evidence type="ECO:0000313" key="5">
    <source>
        <dbReference type="EMBL" id="WNM26916.1"/>
    </source>
</evidence>
<dbReference type="Gene3D" id="2.60.200.20">
    <property type="match status" value="1"/>
</dbReference>
<dbReference type="KEGG" id="dcp:RN607_12005"/>
<protein>
    <submittedName>
        <fullName evidence="4">FHA domain-containing protein</fullName>
    </submittedName>
</protein>
<accession>A0AA96JCX7</accession>
<dbReference type="InterPro" id="IPR000253">
    <property type="entry name" value="FHA_dom"/>
</dbReference>
<gene>
    <name evidence="4" type="ORF">RN606_12070</name>
    <name evidence="5" type="ORF">RN607_12005</name>
</gene>
<dbReference type="InterPro" id="IPR008984">
    <property type="entry name" value="SMAD_FHA_dom_sf"/>
</dbReference>
<reference evidence="4 6" key="1">
    <citation type="submission" date="2023-09" db="EMBL/GenBank/DDBJ databases">
        <title>Demequina sp. a novel bacteria isolated from Capsicum annuum.</title>
        <authorList>
            <person name="Humaira Z."/>
            <person name="Lee J."/>
            <person name="Cho D."/>
        </authorList>
    </citation>
    <scope>NUCLEOTIDE SEQUENCE [LARGE SCALE GENOMIC DNA]</scope>
    <source>
        <strain evidence="4 6">OYTSA14</strain>
        <strain evidence="5">PMTSA13</strain>
    </source>
</reference>
<keyword evidence="6" id="KW-1185">Reference proteome</keyword>
<sequence length="281" mass="29235">MIEFAPARAGDTGCAVVTGGYVALVDVGARTDLVSRLHRSLTGGAATIEQAAAMLATAEPSARFAIARVDTAPVRIALRGDLTVDLGASATTRFAWPADATCVVSEVDDLATLRFALDPADESPHRLPLRDGACPASAVCTTLDDAPPTPDRASKAASSGPPDGDDSGWVLTLADGSELEASPRLVVGRRPWSADGADAQDTGAAYLEAPSPHREISGRHLELTVVADTLHARDLDSTNGTIMRKADAPARLLHEGRDATLEPGDTLDLGEGFLISVARRR</sequence>
<dbReference type="PROSITE" id="PS50006">
    <property type="entry name" value="FHA_DOMAIN"/>
    <property type="match status" value="1"/>
</dbReference>
<feature type="domain" description="FHA" evidence="3">
    <location>
        <begin position="185"/>
        <end position="248"/>
    </location>
</feature>
<feature type="region of interest" description="Disordered" evidence="2">
    <location>
        <begin position="140"/>
        <end position="170"/>
    </location>
</feature>
<dbReference type="EMBL" id="CP134879">
    <property type="protein sequence ID" value="WNM24089.1"/>
    <property type="molecule type" value="Genomic_DNA"/>
</dbReference>
<evidence type="ECO:0000259" key="3">
    <source>
        <dbReference type="PROSITE" id="PS50006"/>
    </source>
</evidence>
<evidence type="ECO:0000256" key="1">
    <source>
        <dbReference type="ARBA" id="ARBA00022553"/>
    </source>
</evidence>
<name>A0AA96JCX7_9MICO</name>
<dbReference type="Proteomes" id="UP001303408">
    <property type="component" value="Chromosome"/>
</dbReference>
<evidence type="ECO:0000256" key="2">
    <source>
        <dbReference type="SAM" id="MobiDB-lite"/>
    </source>
</evidence>
<dbReference type="CDD" id="cd00060">
    <property type="entry name" value="FHA"/>
    <property type="match status" value="1"/>
</dbReference>
<proteinExistence type="predicted"/>